<dbReference type="InterPro" id="IPR002575">
    <property type="entry name" value="Aminoglycoside_PTrfase"/>
</dbReference>
<dbReference type="Proteomes" id="UP001165405">
    <property type="component" value="Unassembled WGS sequence"/>
</dbReference>
<dbReference type="EMBL" id="JAKGSG010000025">
    <property type="protein sequence ID" value="MCF4121065.1"/>
    <property type="molecule type" value="Genomic_DNA"/>
</dbReference>
<dbReference type="Pfam" id="PF01636">
    <property type="entry name" value="APH"/>
    <property type="match status" value="1"/>
</dbReference>
<reference evidence="2" key="1">
    <citation type="submission" date="2022-01" db="EMBL/GenBank/DDBJ databases">
        <title>Antribacter sp. nov., isolated from Guizhou of China.</title>
        <authorList>
            <person name="Chengliang C."/>
            <person name="Ya Z."/>
        </authorList>
    </citation>
    <scope>NUCLEOTIDE SEQUENCE</scope>
    <source>
        <strain evidence="2">KLBMP 9083</strain>
    </source>
</reference>
<dbReference type="Gene3D" id="3.90.1200.10">
    <property type="match status" value="1"/>
</dbReference>
<proteinExistence type="predicted"/>
<evidence type="ECO:0000313" key="3">
    <source>
        <dbReference type="Proteomes" id="UP001165405"/>
    </source>
</evidence>
<evidence type="ECO:0000313" key="2">
    <source>
        <dbReference type="EMBL" id="MCF4121065.1"/>
    </source>
</evidence>
<keyword evidence="3" id="KW-1185">Reference proteome</keyword>
<dbReference type="PANTHER" id="PTHR21310:SF15">
    <property type="entry name" value="AMINOGLYCOSIDE PHOSPHOTRANSFERASE DOMAIN-CONTAINING PROTEIN"/>
    <property type="match status" value="1"/>
</dbReference>
<dbReference type="InterPro" id="IPR051678">
    <property type="entry name" value="AGP_Transferase"/>
</dbReference>
<dbReference type="RefSeq" id="WP_236088834.1">
    <property type="nucleotide sequence ID" value="NZ_JAKGSG010000025.1"/>
</dbReference>
<organism evidence="2 3">
    <name type="scientific">Antribacter soli</name>
    <dbReference type="NCBI Taxonomy" id="2910976"/>
    <lineage>
        <taxon>Bacteria</taxon>
        <taxon>Bacillati</taxon>
        <taxon>Actinomycetota</taxon>
        <taxon>Actinomycetes</taxon>
        <taxon>Micrococcales</taxon>
        <taxon>Promicromonosporaceae</taxon>
        <taxon>Antribacter</taxon>
    </lineage>
</organism>
<dbReference type="SUPFAM" id="SSF56112">
    <property type="entry name" value="Protein kinase-like (PK-like)"/>
    <property type="match status" value="1"/>
</dbReference>
<protein>
    <submittedName>
        <fullName evidence="2">Aminoglycoside phosphotransferase family protein</fullName>
    </submittedName>
</protein>
<evidence type="ECO:0000259" key="1">
    <source>
        <dbReference type="Pfam" id="PF01636"/>
    </source>
</evidence>
<sequence>MDFSIDVSSVLPAGVRVTEVVPRTSGALSTVWEVRLADGAPLIVKQYADRWRWKQAKEAYVYGLLADLPALPSVVRLDAERAVTVLTLVPGTPLSQTTLPPDAERDLFRQVGVIARAIHSVRQAEFGYLTTRIVDPERDNTAYMSRQFDKKLAEFTDLGGSPGTARRVSERLAADSDLFAWCAGAHLCHNDLHAGNVLVAPDGHGWRVTGIVDVENAIAADPLMDLAKTLQYESRHRSAGVLSGLLEGYGDLPGDAHERIALYRLYHALELWDWFASNGTTDPLDSIEDDIRQLAG</sequence>
<dbReference type="InterPro" id="IPR011009">
    <property type="entry name" value="Kinase-like_dom_sf"/>
</dbReference>
<accession>A0AA41U780</accession>
<dbReference type="AlphaFoldDB" id="A0AA41U780"/>
<name>A0AA41U780_9MICO</name>
<feature type="domain" description="Aminoglycoside phosphotransferase" evidence="1">
    <location>
        <begin position="20"/>
        <end position="261"/>
    </location>
</feature>
<comment type="caution">
    <text evidence="2">The sequence shown here is derived from an EMBL/GenBank/DDBJ whole genome shotgun (WGS) entry which is preliminary data.</text>
</comment>
<dbReference type="PANTHER" id="PTHR21310">
    <property type="entry name" value="AMINOGLYCOSIDE PHOSPHOTRANSFERASE-RELATED-RELATED"/>
    <property type="match status" value="1"/>
</dbReference>
<gene>
    <name evidence="2" type="ORF">L1785_08730</name>
</gene>